<dbReference type="InterPro" id="IPR005574">
    <property type="entry name" value="Rpb4/RPC9"/>
</dbReference>
<dbReference type="Gene3D" id="6.10.140.10">
    <property type="match status" value="1"/>
</dbReference>
<dbReference type="Gene3D" id="1.10.150.80">
    <property type="entry name" value="HRDC domain"/>
    <property type="match status" value="1"/>
</dbReference>
<dbReference type="Proteomes" id="UP000070400">
    <property type="component" value="Unassembled WGS sequence"/>
</dbReference>
<dbReference type="PANTHER" id="PTHR39646:SF1">
    <property type="entry name" value="DNA-DIRECTED RNA POLYMERASE SUBUNIT RPO4"/>
    <property type="match status" value="1"/>
</dbReference>
<keyword evidence="3" id="KW-1185">Reference proteome</keyword>
<protein>
    <recommendedName>
        <fullName evidence="1">DNA-directed RNA polymerase subunit Rpo4</fullName>
        <ecNumber evidence="1">2.7.7.6</ecNumber>
    </recommendedName>
    <alternativeName>
        <fullName evidence="1">DNA-directed RNA polymerase subunit F</fullName>
    </alternativeName>
</protein>
<sequence length="112" mass="12991">MIGKETIKTTPVTPAKALEILKRRKEEEELKFEQRLAYDHAQKFSLLSADEADKLVNDLLNITKIRKHQAVVLATIMPKTRDDIQLIFAKERTALNEDDITKILKTIDNYRK</sequence>
<keyword evidence="1" id="KW-0804">Transcription</keyword>
<keyword evidence="1" id="KW-0548">Nucleotidyltransferase</keyword>
<dbReference type="EMBL" id="LHXX01000003">
    <property type="protein sequence ID" value="KXB02815.1"/>
    <property type="molecule type" value="Genomic_DNA"/>
</dbReference>
<name>A0A133V8R4_9EURY</name>
<organism evidence="2 3">
    <name type="scientific">candidate division MSBL1 archaeon SCGC-AAA261D19</name>
    <dbReference type="NCBI Taxonomy" id="1698273"/>
    <lineage>
        <taxon>Archaea</taxon>
        <taxon>Methanobacteriati</taxon>
        <taxon>Methanobacteriota</taxon>
        <taxon>candidate division MSBL1</taxon>
    </lineage>
</organism>
<dbReference type="PANTHER" id="PTHR39646">
    <property type="entry name" value="RNA POLYMERASE RPB4"/>
    <property type="match status" value="1"/>
</dbReference>
<proteinExistence type="inferred from homology"/>
<gene>
    <name evidence="1" type="primary">rpo4</name>
    <name evidence="1" type="synonym">rpoF</name>
    <name evidence="2" type="ORF">AKJ43_00510</name>
</gene>
<comment type="catalytic activity">
    <reaction evidence="1">
        <text>RNA(n) + a ribonucleoside 5'-triphosphate = RNA(n+1) + diphosphate</text>
        <dbReference type="Rhea" id="RHEA:21248"/>
        <dbReference type="Rhea" id="RHEA-COMP:14527"/>
        <dbReference type="Rhea" id="RHEA-COMP:17342"/>
        <dbReference type="ChEBI" id="CHEBI:33019"/>
        <dbReference type="ChEBI" id="CHEBI:61557"/>
        <dbReference type="ChEBI" id="CHEBI:140395"/>
        <dbReference type="EC" id="2.7.7.6"/>
    </reaction>
</comment>
<accession>A0A133V8R4</accession>
<dbReference type="AlphaFoldDB" id="A0A133V8R4"/>
<dbReference type="HAMAP" id="MF_00864">
    <property type="entry name" value="RNApol_arch_Rpo4"/>
    <property type="match status" value="1"/>
</dbReference>
<dbReference type="SUPFAM" id="SSF47819">
    <property type="entry name" value="HRDC-like"/>
    <property type="match status" value="1"/>
</dbReference>
<dbReference type="InterPro" id="IPR010997">
    <property type="entry name" value="HRDC-like_sf"/>
</dbReference>
<evidence type="ECO:0000313" key="2">
    <source>
        <dbReference type="EMBL" id="KXB02815.1"/>
    </source>
</evidence>
<evidence type="ECO:0000256" key="1">
    <source>
        <dbReference type="HAMAP-Rule" id="MF_00864"/>
    </source>
</evidence>
<comment type="subcellular location">
    <subcellularLocation>
        <location evidence="1">Cytoplasm</location>
    </subcellularLocation>
</comment>
<dbReference type="Pfam" id="PF03874">
    <property type="entry name" value="RNA_pol_Rpb4"/>
    <property type="match status" value="1"/>
</dbReference>
<comment type="similarity">
    <text evidence="1">Belongs to the eukaryotic RPB4 RNA polymerase subunit family.</text>
</comment>
<comment type="subunit">
    <text evidence="1">Part of the RNA polymerase complex. Forms a stalk with Rpo7 that extends from the main structure.</text>
</comment>
<reference evidence="2 3" key="1">
    <citation type="journal article" date="2016" name="Sci. Rep.">
        <title>Metabolic traits of an uncultured archaeal lineage -MSBL1- from brine pools of the Red Sea.</title>
        <authorList>
            <person name="Mwirichia R."/>
            <person name="Alam I."/>
            <person name="Rashid M."/>
            <person name="Vinu M."/>
            <person name="Ba-Alawi W."/>
            <person name="Anthony Kamau A."/>
            <person name="Kamanda Ngugi D."/>
            <person name="Goker M."/>
            <person name="Klenk H.P."/>
            <person name="Bajic V."/>
            <person name="Stingl U."/>
        </authorList>
    </citation>
    <scope>NUCLEOTIDE SEQUENCE [LARGE SCALE GENOMIC DNA]</scope>
    <source>
        <strain evidence="2">SCGC-AAA261D19</strain>
    </source>
</reference>
<dbReference type="GO" id="GO:0003899">
    <property type="term" value="F:DNA-directed RNA polymerase activity"/>
    <property type="evidence" value="ECO:0007669"/>
    <property type="project" value="UniProtKB-UniRule"/>
</dbReference>
<keyword evidence="1" id="KW-0808">Transferase</keyword>
<dbReference type="InterPro" id="IPR044876">
    <property type="entry name" value="HRDC_dom_sf"/>
</dbReference>
<dbReference type="PIRSF" id="PIRSF005053">
    <property type="entry name" value="RNA_pol_F_arch"/>
    <property type="match status" value="1"/>
</dbReference>
<dbReference type="GO" id="GO:0000428">
    <property type="term" value="C:DNA-directed RNA polymerase complex"/>
    <property type="evidence" value="ECO:0007669"/>
    <property type="project" value="UniProtKB-KW"/>
</dbReference>
<dbReference type="GO" id="GO:0005737">
    <property type="term" value="C:cytoplasm"/>
    <property type="evidence" value="ECO:0007669"/>
    <property type="project" value="UniProtKB-SubCell"/>
</dbReference>
<comment type="caution">
    <text evidence="2">The sequence shown here is derived from an EMBL/GenBank/DDBJ whole genome shotgun (WGS) entry which is preliminary data.</text>
</comment>
<evidence type="ECO:0000313" key="3">
    <source>
        <dbReference type="Proteomes" id="UP000070400"/>
    </source>
</evidence>
<keyword evidence="1" id="KW-0963">Cytoplasm</keyword>
<dbReference type="EC" id="2.7.7.6" evidence="1"/>
<dbReference type="InterPro" id="IPR010924">
    <property type="entry name" value="Rpo4"/>
</dbReference>
<comment type="function">
    <text evidence="1">DNA-dependent RNA polymerase (RNAP) catalyzes the transcription of DNA into RNA using the four ribonucleoside triphosphates as substrates. This subunit is less well bound than the others.</text>
</comment>
<dbReference type="GO" id="GO:0000166">
    <property type="term" value="F:nucleotide binding"/>
    <property type="evidence" value="ECO:0007669"/>
    <property type="project" value="InterPro"/>
</dbReference>
<dbReference type="GO" id="GO:0006352">
    <property type="term" value="P:DNA-templated transcription initiation"/>
    <property type="evidence" value="ECO:0007669"/>
    <property type="project" value="InterPro"/>
</dbReference>
<keyword evidence="1" id="KW-0240">DNA-directed RNA polymerase</keyword>